<proteinExistence type="predicted"/>
<dbReference type="Proteomes" id="UP000053815">
    <property type="component" value="Unassembled WGS sequence"/>
</dbReference>
<dbReference type="OrthoDB" id="10616940at2759"/>
<keyword evidence="2" id="KW-1185">Reference proteome</keyword>
<accession>A0A0C9M6V6</accession>
<organism evidence="1">
    <name type="scientific">Mucor ambiguus</name>
    <dbReference type="NCBI Taxonomy" id="91626"/>
    <lineage>
        <taxon>Eukaryota</taxon>
        <taxon>Fungi</taxon>
        <taxon>Fungi incertae sedis</taxon>
        <taxon>Mucoromycota</taxon>
        <taxon>Mucoromycotina</taxon>
        <taxon>Mucoromycetes</taxon>
        <taxon>Mucorales</taxon>
        <taxon>Mucorineae</taxon>
        <taxon>Mucoraceae</taxon>
        <taxon>Mucor</taxon>
    </lineage>
</organism>
<sequence>MTTIESQMASNMIQTNSKLNEILQHISDISTGRALLNINIDIPRNQFVMLAVTSIAAVSNAASSNVAVSSRVSQGSAPDVGSSQPQRSSTALYTYTLSRGVRDLKILWREWHTGLMVAHLLFFWKRRILLGNKRIEHFTTEDSGSLARSNLTLKKRASLTKLLCN</sequence>
<gene>
    <name evidence="1" type="ORF">MAM1_0024d02038</name>
</gene>
<evidence type="ECO:0000313" key="2">
    <source>
        <dbReference type="Proteomes" id="UP000053815"/>
    </source>
</evidence>
<reference evidence="1" key="1">
    <citation type="submission" date="2014-09" db="EMBL/GenBank/DDBJ databases">
        <title>Draft genome sequence of an oleaginous Mucoromycotina fungus Mucor ambiguus NBRC6742.</title>
        <authorList>
            <person name="Takeda I."/>
            <person name="Yamane N."/>
            <person name="Morita T."/>
            <person name="Tamano K."/>
            <person name="Machida M."/>
            <person name="Baker S."/>
            <person name="Koike H."/>
        </authorList>
    </citation>
    <scope>NUCLEOTIDE SEQUENCE</scope>
    <source>
        <strain evidence="1">NBRC 6742</strain>
    </source>
</reference>
<name>A0A0C9M6V6_9FUNG</name>
<evidence type="ECO:0000313" key="1">
    <source>
        <dbReference type="EMBL" id="GAN02594.1"/>
    </source>
</evidence>
<protein>
    <submittedName>
        <fullName evidence="1">Uncharacterized protein</fullName>
    </submittedName>
</protein>
<dbReference type="AlphaFoldDB" id="A0A0C9M6V6"/>
<dbReference type="EMBL" id="DF836313">
    <property type="protein sequence ID" value="GAN02594.1"/>
    <property type="molecule type" value="Genomic_DNA"/>
</dbReference>